<evidence type="ECO:0000313" key="3">
    <source>
        <dbReference type="RefSeq" id="XP_056697328.1"/>
    </source>
</evidence>
<gene>
    <name evidence="3" type="primary">LOC130471303</name>
</gene>
<protein>
    <recommendedName>
        <fullName evidence="1">RNase H type-1 domain-containing protein</fullName>
    </recommendedName>
</protein>
<evidence type="ECO:0000313" key="2">
    <source>
        <dbReference type="Proteomes" id="UP000813463"/>
    </source>
</evidence>
<dbReference type="InterPro" id="IPR012337">
    <property type="entry name" value="RNaseH-like_sf"/>
</dbReference>
<dbReference type="Proteomes" id="UP000813463">
    <property type="component" value="Chromosome 4"/>
</dbReference>
<dbReference type="InterPro" id="IPR044730">
    <property type="entry name" value="RNase_H-like_dom_plant"/>
</dbReference>
<dbReference type="SUPFAM" id="SSF53098">
    <property type="entry name" value="Ribonuclease H-like"/>
    <property type="match status" value="1"/>
</dbReference>
<proteinExistence type="predicted"/>
<organism evidence="2 3">
    <name type="scientific">Spinacia oleracea</name>
    <name type="common">Spinach</name>
    <dbReference type="NCBI Taxonomy" id="3562"/>
    <lineage>
        <taxon>Eukaryota</taxon>
        <taxon>Viridiplantae</taxon>
        <taxon>Streptophyta</taxon>
        <taxon>Embryophyta</taxon>
        <taxon>Tracheophyta</taxon>
        <taxon>Spermatophyta</taxon>
        <taxon>Magnoliopsida</taxon>
        <taxon>eudicotyledons</taxon>
        <taxon>Gunneridae</taxon>
        <taxon>Pentapetalae</taxon>
        <taxon>Caryophyllales</taxon>
        <taxon>Chenopodiaceae</taxon>
        <taxon>Chenopodioideae</taxon>
        <taxon>Anserineae</taxon>
        <taxon>Spinacia</taxon>
    </lineage>
</organism>
<dbReference type="Pfam" id="PF13456">
    <property type="entry name" value="RVT_3"/>
    <property type="match status" value="1"/>
</dbReference>
<dbReference type="RefSeq" id="XP_056697328.1">
    <property type="nucleotide sequence ID" value="XM_056841350.1"/>
</dbReference>
<dbReference type="Gene3D" id="3.30.420.10">
    <property type="entry name" value="Ribonuclease H-like superfamily/Ribonuclease H"/>
    <property type="match status" value="1"/>
</dbReference>
<dbReference type="InterPro" id="IPR002156">
    <property type="entry name" value="RNaseH_domain"/>
</dbReference>
<reference evidence="3" key="2">
    <citation type="submission" date="2025-08" db="UniProtKB">
        <authorList>
            <consortium name="RefSeq"/>
        </authorList>
    </citation>
    <scope>IDENTIFICATION</scope>
    <source>
        <tissue evidence="3">Leaf</tissue>
    </source>
</reference>
<dbReference type="PANTHER" id="PTHR47723">
    <property type="entry name" value="OS05G0353850 PROTEIN"/>
    <property type="match status" value="1"/>
</dbReference>
<keyword evidence="2" id="KW-1185">Reference proteome</keyword>
<accession>A0ABM3RNY8</accession>
<name>A0ABM3RNY8_SPIOL</name>
<dbReference type="PANTHER" id="PTHR47723:SF23">
    <property type="entry name" value="REVERSE TRANSCRIPTASE-LIKE PROTEIN"/>
    <property type="match status" value="1"/>
</dbReference>
<sequence length="231" mass="26472">MPSFDPDLDLYSNIQNLKQNVSTENLEKITIGWWFIWFIRNSVTFKQESFSSSQACILIRNFIKNWRNSLNHDMDDPSQTTNNLENVNPFGFIIRDEKGELILAEAKAIHNSYSILQAEAMGLREGLKGALFLGIKNLIIEGDNLVVVNSINRVWQIPWEINNIICDAEMDLTTLESFSVRHCFREANQAADFMANQGHTTPDLRYWFSSFAPPLSLIIRKDALGWPTSRA</sequence>
<dbReference type="GeneID" id="130471303"/>
<dbReference type="InterPro" id="IPR036397">
    <property type="entry name" value="RNaseH_sf"/>
</dbReference>
<dbReference type="CDD" id="cd06222">
    <property type="entry name" value="RNase_H_like"/>
    <property type="match status" value="1"/>
</dbReference>
<reference evidence="2" key="1">
    <citation type="journal article" date="2021" name="Nat. Commun.">
        <title>Genomic analyses provide insights into spinach domestication and the genetic basis of agronomic traits.</title>
        <authorList>
            <person name="Cai X."/>
            <person name="Sun X."/>
            <person name="Xu C."/>
            <person name="Sun H."/>
            <person name="Wang X."/>
            <person name="Ge C."/>
            <person name="Zhang Z."/>
            <person name="Wang Q."/>
            <person name="Fei Z."/>
            <person name="Jiao C."/>
            <person name="Wang Q."/>
        </authorList>
    </citation>
    <scope>NUCLEOTIDE SEQUENCE [LARGE SCALE GENOMIC DNA]</scope>
    <source>
        <strain evidence="2">cv. Varoflay</strain>
    </source>
</reference>
<dbReference type="InterPro" id="IPR053151">
    <property type="entry name" value="RNase_H-like"/>
</dbReference>
<feature type="domain" description="RNase H type-1" evidence="1">
    <location>
        <begin position="89"/>
        <end position="197"/>
    </location>
</feature>
<evidence type="ECO:0000259" key="1">
    <source>
        <dbReference type="Pfam" id="PF13456"/>
    </source>
</evidence>